<reference evidence="2 3" key="2">
    <citation type="journal article" date="2014" name="Genome Announc.">
        <title>Complete Genome Sequence of the Subsurface, Mesophilic Sulfate-Reducing Bacterium Desulfovibrio aespoeensis Aspo-2.</title>
        <authorList>
            <person name="Pedersen K."/>
            <person name="Bengtsson A."/>
            <person name="Edlund J."/>
            <person name="Rabe L."/>
            <person name="Hazen T."/>
            <person name="Chakraborty R."/>
            <person name="Goodwin L."/>
            <person name="Shapiro N."/>
        </authorList>
    </citation>
    <scope>NUCLEOTIDE SEQUENCE [LARGE SCALE GENOMIC DNA]</scope>
    <source>
        <strain evidence="3">ATCC 700646 / DSM 10631 / Aspo-2</strain>
    </source>
</reference>
<evidence type="ECO:0000313" key="2">
    <source>
        <dbReference type="EMBL" id="ADU63004.1"/>
    </source>
</evidence>
<feature type="transmembrane region" description="Helical" evidence="1">
    <location>
        <begin position="41"/>
        <end position="59"/>
    </location>
</feature>
<reference evidence="3" key="1">
    <citation type="submission" date="2010-12" db="EMBL/GenBank/DDBJ databases">
        <title>Complete sequence of Desulfovibrio aespoeensis Aspo-2.</title>
        <authorList>
            <consortium name="US DOE Joint Genome Institute"/>
            <person name="Lucas S."/>
            <person name="Copeland A."/>
            <person name="Lapidus A."/>
            <person name="Cheng J.-F."/>
            <person name="Goodwin L."/>
            <person name="Pitluck S."/>
            <person name="Chertkov O."/>
            <person name="Misra M."/>
            <person name="Detter J.C."/>
            <person name="Han C."/>
            <person name="Tapia R."/>
            <person name="Land M."/>
            <person name="Hauser L."/>
            <person name="Kyrpides N."/>
            <person name="Ivanova N."/>
            <person name="Ovchinnikova G."/>
            <person name="Pedersen K."/>
            <person name="Jagevall S."/>
            <person name="Hazen T."/>
            <person name="Woyke T."/>
        </authorList>
    </citation>
    <scope>NUCLEOTIDE SEQUENCE [LARGE SCALE GENOMIC DNA]</scope>
    <source>
        <strain evidence="3">ATCC 700646 / DSM 10631 / Aspo-2</strain>
    </source>
</reference>
<dbReference type="EMBL" id="CP002431">
    <property type="protein sequence ID" value="ADU63004.1"/>
    <property type="molecule type" value="Genomic_DNA"/>
</dbReference>
<organism evidence="2 3">
    <name type="scientific">Pseudodesulfovibrio aespoeensis (strain ATCC 700646 / DSM 10631 / Aspo-2)</name>
    <name type="common">Desulfovibrio aespoeensis</name>
    <dbReference type="NCBI Taxonomy" id="643562"/>
    <lineage>
        <taxon>Bacteria</taxon>
        <taxon>Pseudomonadati</taxon>
        <taxon>Thermodesulfobacteriota</taxon>
        <taxon>Desulfovibrionia</taxon>
        <taxon>Desulfovibrionales</taxon>
        <taxon>Desulfovibrionaceae</taxon>
    </lineage>
</organism>
<dbReference type="STRING" id="643562.Daes_1995"/>
<sequence length="73" mass="8232" precursor="true">MDRISKFFKSKSLAVLLFLVGMLLFNWPILSMPSGAGETSIFSYLIIAWFVIVVLLIAMGEFTRRTGKTDGER</sequence>
<evidence type="ECO:0000256" key="1">
    <source>
        <dbReference type="SAM" id="Phobius"/>
    </source>
</evidence>
<dbReference type="AlphaFoldDB" id="E6VRG7"/>
<feature type="transmembrane region" description="Helical" evidence="1">
    <location>
        <begin position="12"/>
        <end position="29"/>
    </location>
</feature>
<keyword evidence="3" id="KW-1185">Reference proteome</keyword>
<dbReference type="Proteomes" id="UP000002191">
    <property type="component" value="Chromosome"/>
</dbReference>
<dbReference type="RefSeq" id="WP_013514917.1">
    <property type="nucleotide sequence ID" value="NC_014844.1"/>
</dbReference>
<proteinExistence type="predicted"/>
<gene>
    <name evidence="2" type="ordered locus">Daes_1995</name>
</gene>
<keyword evidence="1" id="KW-0472">Membrane</keyword>
<dbReference type="HOGENOM" id="CLU_2698579_0_0_7"/>
<dbReference type="KEGG" id="das:Daes_1995"/>
<keyword evidence="1" id="KW-1133">Transmembrane helix</keyword>
<keyword evidence="1" id="KW-0812">Transmembrane</keyword>
<evidence type="ECO:0000313" key="3">
    <source>
        <dbReference type="Proteomes" id="UP000002191"/>
    </source>
</evidence>
<name>E6VRG7_PSEA9</name>
<protein>
    <submittedName>
        <fullName evidence="2">Uncharacterized protein</fullName>
    </submittedName>
</protein>
<accession>E6VRG7</accession>